<evidence type="ECO:0000313" key="3">
    <source>
        <dbReference type="Proteomes" id="UP000324996"/>
    </source>
</evidence>
<proteinExistence type="predicted"/>
<dbReference type="Pfam" id="PF00899">
    <property type="entry name" value="ThiF"/>
    <property type="match status" value="1"/>
</dbReference>
<evidence type="ECO:0000313" key="2">
    <source>
        <dbReference type="EMBL" id="GER02626.1"/>
    </source>
</evidence>
<dbReference type="InterPro" id="IPR000594">
    <property type="entry name" value="ThiF_NAD_FAD-bd"/>
</dbReference>
<dbReference type="InterPro" id="IPR035985">
    <property type="entry name" value="Ubiquitin-activating_enz"/>
</dbReference>
<feature type="domain" description="THIF-type NAD/FAD binding fold" evidence="1">
    <location>
        <begin position="2"/>
        <end position="130"/>
    </location>
</feature>
<protein>
    <recommendedName>
        <fullName evidence="1">THIF-type NAD/FAD binding fold domain-containing protein</fullName>
    </recommendedName>
</protein>
<keyword evidence="3" id="KW-1185">Reference proteome</keyword>
<dbReference type="SUPFAM" id="SSF69572">
    <property type="entry name" value="Activating enzymes of the ubiquitin-like proteins"/>
    <property type="match status" value="1"/>
</dbReference>
<accession>A0A5A7N6I3</accession>
<dbReference type="Gene3D" id="3.40.50.720">
    <property type="entry name" value="NAD(P)-binding Rossmann-like Domain"/>
    <property type="match status" value="1"/>
</dbReference>
<reference evidence="2 3" key="1">
    <citation type="submission" date="2019-09" db="EMBL/GenBank/DDBJ databases">
        <title>NBRP : Genome information of microbial organism related human and environment.</title>
        <authorList>
            <person name="Hattori M."/>
            <person name="Oshima K."/>
            <person name="Inaba H."/>
            <person name="Suda W."/>
            <person name="Sakamoto M."/>
            <person name="Iino T."/>
            <person name="Kitahara M."/>
            <person name="Oshida Y."/>
            <person name="Iida T."/>
            <person name="Kudo T."/>
            <person name="Itoh T."/>
            <person name="Ohkuma M."/>
        </authorList>
    </citation>
    <scope>NUCLEOTIDE SEQUENCE [LARGE SCALE GENOMIC DNA]</scope>
    <source>
        <strain evidence="2 3">Q-1</strain>
    </source>
</reference>
<comment type="caution">
    <text evidence="2">The sequence shown here is derived from an EMBL/GenBank/DDBJ whole genome shotgun (WGS) entry which is preliminary data.</text>
</comment>
<gene>
    <name evidence="2" type="ORF">JCM17846_03080</name>
</gene>
<evidence type="ECO:0000259" key="1">
    <source>
        <dbReference type="Pfam" id="PF00899"/>
    </source>
</evidence>
<dbReference type="Proteomes" id="UP000324996">
    <property type="component" value="Unassembled WGS sequence"/>
</dbReference>
<dbReference type="EMBL" id="BKCN01000001">
    <property type="protein sequence ID" value="GER02626.1"/>
    <property type="molecule type" value="Genomic_DNA"/>
</dbReference>
<name>A0A5A7N6I3_9PROT</name>
<organism evidence="2 3">
    <name type="scientific">Iodidimonas nitroreducens</name>
    <dbReference type="NCBI Taxonomy" id="1236968"/>
    <lineage>
        <taxon>Bacteria</taxon>
        <taxon>Pseudomonadati</taxon>
        <taxon>Pseudomonadota</taxon>
        <taxon>Alphaproteobacteria</taxon>
        <taxon>Iodidimonadales</taxon>
        <taxon>Iodidimonadaceae</taxon>
        <taxon>Iodidimonas</taxon>
    </lineage>
</organism>
<dbReference type="AlphaFoldDB" id="A0A5A7N6I3"/>
<dbReference type="GO" id="GO:0008641">
    <property type="term" value="F:ubiquitin-like modifier activating enzyme activity"/>
    <property type="evidence" value="ECO:0007669"/>
    <property type="project" value="InterPro"/>
</dbReference>
<sequence>MLAGYDLILDGSDNFTTRLAVNEAAVALEIPLVSAAIGPFEGQLSVFKGYLPDRPCYQCLVPAPPADEAQKSCAETGVLGAVAGVMGSWAALEAMRELMNVGESLAGRMILFNARDAITRTVGLGKDPACAICSDPGMAHQSRPASISRG</sequence>